<evidence type="ECO:0000313" key="3">
    <source>
        <dbReference type="EMBL" id="MBP2322651.1"/>
    </source>
</evidence>
<feature type="compositionally biased region" description="Polar residues" evidence="1">
    <location>
        <begin position="43"/>
        <end position="52"/>
    </location>
</feature>
<reference evidence="3 4" key="1">
    <citation type="submission" date="2021-03" db="EMBL/GenBank/DDBJ databases">
        <title>Sequencing the genomes of 1000 actinobacteria strains.</title>
        <authorList>
            <person name="Klenk H.-P."/>
        </authorList>
    </citation>
    <scope>NUCLEOTIDE SEQUENCE [LARGE SCALE GENOMIC DNA]</scope>
    <source>
        <strain evidence="3 4">DSM 46670</strain>
    </source>
</reference>
<sequence>MYALAGVLAAIALAAGSVILVDTSPTVPQVIANPDPKAEEEQTNPQDPNANKNPPDPQNPSGQPIVPSNGQPYAPTTSPQPAPPHGVATAAIVDFQLDADGRLLPLDELVSGTTWSKRGVVVSTEVSQATFNCRDAKGLALRISRPGLAERIPVSGAGIYLASSSLSTITTCNAVPLRLILTKPLTAANVVFTGLPNIKYTATFYFANGETQSLEAACRAIGEECKIGLEVPTDSSPIKSIVFGHSRSVTESTRSITMLKKIGFTRVP</sequence>
<feature type="compositionally biased region" description="Polar residues" evidence="1">
    <location>
        <begin position="59"/>
        <end position="77"/>
    </location>
</feature>
<evidence type="ECO:0008006" key="5">
    <source>
        <dbReference type="Google" id="ProtNLM"/>
    </source>
</evidence>
<accession>A0ABS4TE10</accession>
<dbReference type="Proteomes" id="UP001519332">
    <property type="component" value="Unassembled WGS sequence"/>
</dbReference>
<dbReference type="EMBL" id="JAGINW010000001">
    <property type="protein sequence ID" value="MBP2322651.1"/>
    <property type="molecule type" value="Genomic_DNA"/>
</dbReference>
<evidence type="ECO:0000256" key="1">
    <source>
        <dbReference type="SAM" id="MobiDB-lite"/>
    </source>
</evidence>
<name>A0ABS4TE10_9PSEU</name>
<protein>
    <recommendedName>
        <fullName evidence="5">PASTA domain-containing protein</fullName>
    </recommendedName>
</protein>
<organism evidence="3 4">
    <name type="scientific">Kibdelosporangium banguiense</name>
    <dbReference type="NCBI Taxonomy" id="1365924"/>
    <lineage>
        <taxon>Bacteria</taxon>
        <taxon>Bacillati</taxon>
        <taxon>Actinomycetota</taxon>
        <taxon>Actinomycetes</taxon>
        <taxon>Pseudonocardiales</taxon>
        <taxon>Pseudonocardiaceae</taxon>
        <taxon>Kibdelosporangium</taxon>
    </lineage>
</organism>
<evidence type="ECO:0000256" key="2">
    <source>
        <dbReference type="SAM" id="SignalP"/>
    </source>
</evidence>
<feature type="signal peptide" evidence="2">
    <location>
        <begin position="1"/>
        <end position="20"/>
    </location>
</feature>
<keyword evidence="4" id="KW-1185">Reference proteome</keyword>
<gene>
    <name evidence="3" type="ORF">JOF56_003036</name>
</gene>
<dbReference type="RefSeq" id="WP_209638249.1">
    <property type="nucleotide sequence ID" value="NZ_JAGINW010000001.1"/>
</dbReference>
<feature type="region of interest" description="Disordered" evidence="1">
    <location>
        <begin position="30"/>
        <end position="86"/>
    </location>
</feature>
<feature type="chain" id="PRO_5047447948" description="PASTA domain-containing protein" evidence="2">
    <location>
        <begin position="21"/>
        <end position="268"/>
    </location>
</feature>
<proteinExistence type="predicted"/>
<keyword evidence="2" id="KW-0732">Signal</keyword>
<comment type="caution">
    <text evidence="3">The sequence shown here is derived from an EMBL/GenBank/DDBJ whole genome shotgun (WGS) entry which is preliminary data.</text>
</comment>
<evidence type="ECO:0000313" key="4">
    <source>
        <dbReference type="Proteomes" id="UP001519332"/>
    </source>
</evidence>